<dbReference type="Proteomes" id="UP001209878">
    <property type="component" value="Unassembled WGS sequence"/>
</dbReference>
<reference evidence="1" key="1">
    <citation type="journal article" date="2023" name="Mol. Biol. Evol.">
        <title>Third-Generation Sequencing Reveals the Adaptive Role of the Epigenome in Three Deep-Sea Polychaetes.</title>
        <authorList>
            <person name="Perez M."/>
            <person name="Aroh O."/>
            <person name="Sun Y."/>
            <person name="Lan Y."/>
            <person name="Juniper S.K."/>
            <person name="Young C.R."/>
            <person name="Angers B."/>
            <person name="Qian P.Y."/>
        </authorList>
    </citation>
    <scope>NUCLEOTIDE SEQUENCE</scope>
    <source>
        <strain evidence="1">R07B-5</strain>
    </source>
</reference>
<evidence type="ECO:0000313" key="2">
    <source>
        <dbReference type="Proteomes" id="UP001209878"/>
    </source>
</evidence>
<organism evidence="1 2">
    <name type="scientific">Ridgeia piscesae</name>
    <name type="common">Tubeworm</name>
    <dbReference type="NCBI Taxonomy" id="27915"/>
    <lineage>
        <taxon>Eukaryota</taxon>
        <taxon>Metazoa</taxon>
        <taxon>Spiralia</taxon>
        <taxon>Lophotrochozoa</taxon>
        <taxon>Annelida</taxon>
        <taxon>Polychaeta</taxon>
        <taxon>Sedentaria</taxon>
        <taxon>Canalipalpata</taxon>
        <taxon>Sabellida</taxon>
        <taxon>Siboglinidae</taxon>
        <taxon>Ridgeia</taxon>
    </lineage>
</organism>
<accession>A0AAD9L432</accession>
<sequence>MRGDCVVFRRWSNIARSTQSRHDELVRNVIHQTSCHDCRGFNQSPCDRVHVDRADRSVFNRFLYVGRCSALCKLSVSGVSVLGQTARPITITKPPRIKGIGGEGVDCSLL</sequence>
<dbReference type="EMBL" id="JAODUO010000332">
    <property type="protein sequence ID" value="KAK2182892.1"/>
    <property type="molecule type" value="Genomic_DNA"/>
</dbReference>
<protein>
    <submittedName>
        <fullName evidence="1">Uncharacterized protein</fullName>
    </submittedName>
</protein>
<name>A0AAD9L432_RIDPI</name>
<gene>
    <name evidence="1" type="ORF">NP493_331g04049</name>
</gene>
<keyword evidence="2" id="KW-1185">Reference proteome</keyword>
<comment type="caution">
    <text evidence="1">The sequence shown here is derived from an EMBL/GenBank/DDBJ whole genome shotgun (WGS) entry which is preliminary data.</text>
</comment>
<evidence type="ECO:0000313" key="1">
    <source>
        <dbReference type="EMBL" id="KAK2182892.1"/>
    </source>
</evidence>
<proteinExistence type="predicted"/>
<dbReference type="AlphaFoldDB" id="A0AAD9L432"/>